<name>A0ABZ0Q2T0_9LACO</name>
<feature type="region of interest" description="Disordered" evidence="8">
    <location>
        <begin position="167"/>
        <end position="186"/>
    </location>
</feature>
<dbReference type="InterPro" id="IPR051449">
    <property type="entry name" value="ABC-2_transporter_component"/>
</dbReference>
<evidence type="ECO:0000256" key="2">
    <source>
        <dbReference type="ARBA" id="ARBA00007783"/>
    </source>
</evidence>
<dbReference type="EMBL" id="CP104778">
    <property type="protein sequence ID" value="WPC20913.1"/>
    <property type="molecule type" value="Genomic_DNA"/>
</dbReference>
<feature type="transmembrane region" description="Helical" evidence="9">
    <location>
        <begin position="212"/>
        <end position="234"/>
    </location>
</feature>
<keyword evidence="4" id="KW-1003">Cell membrane</keyword>
<keyword evidence="3" id="KW-0813">Transport</keyword>
<keyword evidence="7 9" id="KW-0472">Membrane</keyword>
<dbReference type="Proteomes" id="UP001302696">
    <property type="component" value="Chromosome"/>
</dbReference>
<evidence type="ECO:0000259" key="10">
    <source>
        <dbReference type="PROSITE" id="PS51012"/>
    </source>
</evidence>
<keyword evidence="5 9" id="KW-0812">Transmembrane</keyword>
<keyword evidence="6 9" id="KW-1133">Transmembrane helix</keyword>
<dbReference type="RefSeq" id="WP_063698519.1">
    <property type="nucleotide sequence ID" value="NZ_BBIM01000043.1"/>
</dbReference>
<evidence type="ECO:0000256" key="1">
    <source>
        <dbReference type="ARBA" id="ARBA00004651"/>
    </source>
</evidence>
<accession>A0ABZ0Q2T0</accession>
<evidence type="ECO:0000313" key="12">
    <source>
        <dbReference type="Proteomes" id="UP001302696"/>
    </source>
</evidence>
<sequence>MRTITIMNRVLKELFRDKRTLALMFLAPILVLTLMNVVFSSNSSTTVSIGTVSVSKSVNSDLNKIKHVNVQKYADYASAKKDLKQNKLDAIIQKAHNKYTLTHANTDSSKTSAVKMAFKSALTESNMNDLKNNLLTSTTALKKVQKQLVTTSSALAKLQVQTAKANKQKSINESTKLPNQPQKETSVKHVSSPQVLNKYVYGNSDTGFFTKIIPILMSFFVFFFVFLISGMALLKERTSGTLDRLLATPVKRSEIVFGYMLSYGILATIQTITIVLYTVWVLGLQVIGNLGSVVFINLILALVALAFGILISTFANSEFQMMQFIPVLIIPQIFFSGIIPLDTMADWVKGISYVMPIKYSGDTVSDIVMRGTHITALGSNIDILFGFLIVLTLLNIIGLRRYHKV</sequence>
<comment type="subcellular location">
    <subcellularLocation>
        <location evidence="1">Cell membrane</location>
        <topology evidence="1">Multi-pass membrane protein</topology>
    </subcellularLocation>
</comment>
<dbReference type="PANTHER" id="PTHR30294:SF38">
    <property type="entry name" value="TRANSPORT PERMEASE PROTEIN"/>
    <property type="match status" value="1"/>
</dbReference>
<evidence type="ECO:0000256" key="3">
    <source>
        <dbReference type="ARBA" id="ARBA00022448"/>
    </source>
</evidence>
<dbReference type="InterPro" id="IPR047817">
    <property type="entry name" value="ABC2_TM_bact-type"/>
</dbReference>
<gene>
    <name evidence="11" type="ORF">N6G96_06305</name>
</gene>
<feature type="transmembrane region" description="Helical" evidence="9">
    <location>
        <begin position="255"/>
        <end position="280"/>
    </location>
</feature>
<dbReference type="InterPro" id="IPR013525">
    <property type="entry name" value="ABC2_TM"/>
</dbReference>
<feature type="transmembrane region" description="Helical" evidence="9">
    <location>
        <begin position="323"/>
        <end position="341"/>
    </location>
</feature>
<evidence type="ECO:0000256" key="9">
    <source>
        <dbReference type="SAM" id="Phobius"/>
    </source>
</evidence>
<feature type="domain" description="ABC transmembrane type-2" evidence="10">
    <location>
        <begin position="172"/>
        <end position="402"/>
    </location>
</feature>
<evidence type="ECO:0000256" key="4">
    <source>
        <dbReference type="ARBA" id="ARBA00022475"/>
    </source>
</evidence>
<organism evidence="11 12">
    <name type="scientific">Pediococcus inopinatus</name>
    <dbReference type="NCBI Taxonomy" id="114090"/>
    <lineage>
        <taxon>Bacteria</taxon>
        <taxon>Bacillati</taxon>
        <taxon>Bacillota</taxon>
        <taxon>Bacilli</taxon>
        <taxon>Lactobacillales</taxon>
        <taxon>Lactobacillaceae</taxon>
        <taxon>Pediococcus</taxon>
    </lineage>
</organism>
<reference evidence="12" key="1">
    <citation type="submission" date="2024-06" db="EMBL/GenBank/DDBJ databases">
        <authorList>
            <person name="Chang H.C."/>
            <person name="Mun S.Y."/>
        </authorList>
    </citation>
    <scope>NUCLEOTIDE SEQUENCE [LARGE SCALE GENOMIC DNA]</scope>
    <source>
        <strain evidence="12">KT1</strain>
    </source>
</reference>
<evidence type="ECO:0000313" key="11">
    <source>
        <dbReference type="EMBL" id="WPC20913.1"/>
    </source>
</evidence>
<dbReference type="PANTHER" id="PTHR30294">
    <property type="entry name" value="MEMBRANE COMPONENT OF ABC TRANSPORTER YHHJ-RELATED"/>
    <property type="match status" value="1"/>
</dbReference>
<protein>
    <submittedName>
        <fullName evidence="11">ABC transporter permease</fullName>
    </submittedName>
</protein>
<feature type="transmembrane region" description="Helical" evidence="9">
    <location>
        <begin position="383"/>
        <end position="402"/>
    </location>
</feature>
<feature type="transmembrane region" description="Helical" evidence="9">
    <location>
        <begin position="286"/>
        <end position="311"/>
    </location>
</feature>
<evidence type="ECO:0000256" key="7">
    <source>
        <dbReference type="ARBA" id="ARBA00023136"/>
    </source>
</evidence>
<evidence type="ECO:0000256" key="8">
    <source>
        <dbReference type="SAM" id="MobiDB-lite"/>
    </source>
</evidence>
<proteinExistence type="inferred from homology"/>
<feature type="transmembrane region" description="Helical" evidence="9">
    <location>
        <begin position="21"/>
        <end position="39"/>
    </location>
</feature>
<keyword evidence="12" id="KW-1185">Reference proteome</keyword>
<dbReference type="PROSITE" id="PS51012">
    <property type="entry name" value="ABC_TM2"/>
    <property type="match status" value="1"/>
</dbReference>
<evidence type="ECO:0000256" key="5">
    <source>
        <dbReference type="ARBA" id="ARBA00022692"/>
    </source>
</evidence>
<comment type="similarity">
    <text evidence="2">Belongs to the ABC-2 integral membrane protein family.</text>
</comment>
<evidence type="ECO:0000256" key="6">
    <source>
        <dbReference type="ARBA" id="ARBA00022989"/>
    </source>
</evidence>
<dbReference type="Pfam" id="PF12698">
    <property type="entry name" value="ABC2_membrane_3"/>
    <property type="match status" value="1"/>
</dbReference>